<feature type="transmembrane region" description="Helical" evidence="1">
    <location>
        <begin position="35"/>
        <end position="56"/>
    </location>
</feature>
<dbReference type="RefSeq" id="WP_170054294.1">
    <property type="nucleotide sequence ID" value="NZ_JABBKX010000003.1"/>
</dbReference>
<comment type="caution">
    <text evidence="2">The sequence shown here is derived from an EMBL/GenBank/DDBJ whole genome shotgun (WGS) entry which is preliminary data.</text>
</comment>
<dbReference type="EMBL" id="JABBKX010000003">
    <property type="protein sequence ID" value="NMJ42075.1"/>
    <property type="molecule type" value="Genomic_DNA"/>
</dbReference>
<dbReference type="AlphaFoldDB" id="A0A848EFC7"/>
<evidence type="ECO:0000313" key="2">
    <source>
        <dbReference type="EMBL" id="NMJ42075.1"/>
    </source>
</evidence>
<organism evidence="2 3">
    <name type="scientific">Neoroseomonas marina</name>
    <dbReference type="NCBI Taxonomy" id="1232220"/>
    <lineage>
        <taxon>Bacteria</taxon>
        <taxon>Pseudomonadati</taxon>
        <taxon>Pseudomonadota</taxon>
        <taxon>Alphaproteobacteria</taxon>
        <taxon>Acetobacterales</taxon>
        <taxon>Acetobacteraceae</taxon>
        <taxon>Neoroseomonas</taxon>
    </lineage>
</organism>
<proteinExistence type="predicted"/>
<gene>
    <name evidence="2" type="ORF">GWK16_12545</name>
</gene>
<name>A0A848EFC7_9PROT</name>
<keyword evidence="1" id="KW-1133">Transmembrane helix</keyword>
<evidence type="ECO:0000313" key="3">
    <source>
        <dbReference type="Proteomes" id="UP000548582"/>
    </source>
</evidence>
<sequence length="68" mass="7043">MPIIPLTLIGAGLLGNLLLVIALLGDVTAPGRMPLAVAAVLALGGGALMLVGLMMMEPRRDREVDHRS</sequence>
<keyword evidence="3" id="KW-1185">Reference proteome</keyword>
<reference evidence="2 3" key="1">
    <citation type="submission" date="2020-03" db="EMBL/GenBank/DDBJ databases">
        <authorList>
            <person name="Sun Q."/>
        </authorList>
    </citation>
    <scope>NUCLEOTIDE SEQUENCE [LARGE SCALE GENOMIC DNA]</scope>
    <source>
        <strain evidence="2 3">JC162</strain>
    </source>
</reference>
<keyword evidence="1" id="KW-0812">Transmembrane</keyword>
<evidence type="ECO:0000256" key="1">
    <source>
        <dbReference type="SAM" id="Phobius"/>
    </source>
</evidence>
<keyword evidence="1" id="KW-0472">Membrane</keyword>
<protein>
    <submittedName>
        <fullName evidence="2">Uncharacterized protein</fullName>
    </submittedName>
</protein>
<dbReference type="Proteomes" id="UP000548582">
    <property type="component" value="Unassembled WGS sequence"/>
</dbReference>
<accession>A0A848EFC7</accession>